<dbReference type="InterPro" id="IPR008906">
    <property type="entry name" value="HATC_C_dom"/>
</dbReference>
<feature type="region of interest" description="Disordered" evidence="6">
    <location>
        <begin position="517"/>
        <end position="536"/>
    </location>
</feature>
<dbReference type="InterPro" id="IPR052035">
    <property type="entry name" value="ZnF_BED_domain_contain"/>
</dbReference>
<dbReference type="Pfam" id="PF05699">
    <property type="entry name" value="Dimer_Tnp_hAT"/>
    <property type="match status" value="1"/>
</dbReference>
<dbReference type="Proteomes" id="UP000030151">
    <property type="component" value="Unassembled WGS sequence"/>
</dbReference>
<dbReference type="InterPro" id="IPR012337">
    <property type="entry name" value="RNaseH-like_sf"/>
</dbReference>
<feature type="domain" description="HAT C-terminal dimerisation" evidence="7">
    <location>
        <begin position="751"/>
        <end position="817"/>
    </location>
</feature>
<dbReference type="GO" id="GO:0005634">
    <property type="term" value="C:nucleus"/>
    <property type="evidence" value="ECO:0007669"/>
    <property type="project" value="UniProtKB-SubCell"/>
</dbReference>
<dbReference type="PANTHER" id="PTHR46481">
    <property type="entry name" value="ZINC FINGER BED DOMAIN-CONTAINING PROTEIN 4"/>
    <property type="match status" value="1"/>
</dbReference>
<comment type="subcellular location">
    <subcellularLocation>
        <location evidence="1">Nucleus</location>
    </subcellularLocation>
</comment>
<evidence type="ECO:0000313" key="8">
    <source>
        <dbReference type="EMBL" id="EXU94996.1"/>
    </source>
</evidence>
<sequence length="852" mass="96762">MDFVGSADSGPTSLPGLPDNSYSDPGSSFDLSASDIVKEQADNTTFSSDCVGYEGIDWNRLSGYSISRPRKRPRTGWVWEYGYDVENDSSGHRFWVCKLCHRKKAITTHILKNIDPLRYLFGEFQVLQSDANRNCGATTRVKRPEMANTHSLPQSNAASSSSSVLPSDSVSQVASTLSDPEASSSQHAVKRRKLRATSTWDHFRGAQGDEPRTMSGRLLHYCTRCCNPSWSTHISGNARYHLEKAHHIHVREDLKSQTKRQLAIENAFARTSANQLQQARANEVNTLRGVINADAFREAQMLLSARRYLPLNFATWPEYQALLSAVNPAVQELLVDSGNTVAADLDRAYDAHQESVKKWLGRSRSLVHIAMDVWSSPQRKAYIAVHAQWVDEGYHLRKALLGLPNLRHSHAGAAMTPHLMKIIRKYNLAHRVGYITGDNDVKNDTCLRQLALELLEEYGVAFDAVSSRTRCVGHIINLSLQAFLFATSKNALQVAMEQAQDETTDVTVAEALHDQLHSTTTSQTTHGKRRKRNDTAGWRSIGPLGKLHNIAVFIRNSTVRNDAWDDVAGKALGIDNVTRWNSWFKLLDAAPFYQATLEQQMEWASIDQVLENMDILFMQFEDAKVKYLDNARMVNSVHMGWWVLSKYYEESDKNPIYATALLLHPEKRRRYLDRHWAEEWRQTAVDGARRLWAKYKDRPLSLELARSGNERREATPYERIKQSMSVLDTPGDEDEFEKFVNSPPRHMMTNTPLEWWCREEQRMEYPRLHQMALDVLSVPAMSDDPERVFSCTRRTISWDRARLSPGTVEGLQCLGNWVKNDLIRKLYVAVDDEIIDVTGGDDVADPSGLYSY</sequence>
<dbReference type="PANTHER" id="PTHR46481:SF10">
    <property type="entry name" value="ZINC FINGER BED DOMAIN-CONTAINING PROTEIN 39"/>
    <property type="match status" value="1"/>
</dbReference>
<reference evidence="8 9" key="1">
    <citation type="submission" date="2014-02" db="EMBL/GenBank/DDBJ databases">
        <title>The genome sequence of the entomopathogenic fungus Metarhizium robertsii ARSEF 2575.</title>
        <authorList>
            <person name="Giuliano Garisto Donzelli B."/>
            <person name="Roe B.A."/>
            <person name="Macmil S.L."/>
            <person name="Krasnoff S.B."/>
            <person name="Gibson D.M."/>
        </authorList>
    </citation>
    <scope>NUCLEOTIDE SEQUENCE [LARGE SCALE GENOMIC DNA]</scope>
    <source>
        <strain evidence="8 9">ARSEF 2575</strain>
    </source>
</reference>
<organism evidence="8 9">
    <name type="scientific">Metarhizium robertsii</name>
    <dbReference type="NCBI Taxonomy" id="568076"/>
    <lineage>
        <taxon>Eukaryota</taxon>
        <taxon>Fungi</taxon>
        <taxon>Dikarya</taxon>
        <taxon>Ascomycota</taxon>
        <taxon>Pezizomycotina</taxon>
        <taxon>Sordariomycetes</taxon>
        <taxon>Hypocreomycetidae</taxon>
        <taxon>Hypocreales</taxon>
        <taxon>Clavicipitaceae</taxon>
        <taxon>Metarhizium</taxon>
    </lineage>
</organism>
<feature type="compositionally biased region" description="Low complexity" evidence="6">
    <location>
        <begin position="151"/>
        <end position="172"/>
    </location>
</feature>
<evidence type="ECO:0000256" key="6">
    <source>
        <dbReference type="SAM" id="MobiDB-lite"/>
    </source>
</evidence>
<keyword evidence="5" id="KW-0539">Nucleus</keyword>
<feature type="compositionally biased region" description="Polar residues" evidence="6">
    <location>
        <begin position="173"/>
        <end position="187"/>
    </location>
</feature>
<gene>
    <name evidence="8" type="ORF">X797_011919</name>
</gene>
<keyword evidence="3" id="KW-0863">Zinc-finger</keyword>
<dbReference type="AlphaFoldDB" id="A0A0A1UMD9"/>
<evidence type="ECO:0000259" key="7">
    <source>
        <dbReference type="Pfam" id="PF05699"/>
    </source>
</evidence>
<dbReference type="EMBL" id="JELW01000115">
    <property type="protein sequence ID" value="EXU94996.1"/>
    <property type="molecule type" value="Genomic_DNA"/>
</dbReference>
<accession>A0A0A1UMD9</accession>
<evidence type="ECO:0000256" key="1">
    <source>
        <dbReference type="ARBA" id="ARBA00004123"/>
    </source>
</evidence>
<name>A0A0A1UMD9_9HYPO</name>
<dbReference type="HOGENOM" id="CLU_009123_10_0_1"/>
<keyword evidence="2" id="KW-0479">Metal-binding</keyword>
<keyword evidence="4" id="KW-0862">Zinc</keyword>
<dbReference type="SUPFAM" id="SSF53098">
    <property type="entry name" value="Ribonuclease H-like"/>
    <property type="match status" value="1"/>
</dbReference>
<evidence type="ECO:0000256" key="4">
    <source>
        <dbReference type="ARBA" id="ARBA00022833"/>
    </source>
</evidence>
<dbReference type="GO" id="GO:0046983">
    <property type="term" value="F:protein dimerization activity"/>
    <property type="evidence" value="ECO:0007669"/>
    <property type="project" value="InterPro"/>
</dbReference>
<comment type="caution">
    <text evidence="8">The sequence shown here is derived from an EMBL/GenBank/DDBJ whole genome shotgun (WGS) entry which is preliminary data.</text>
</comment>
<evidence type="ECO:0000256" key="3">
    <source>
        <dbReference type="ARBA" id="ARBA00022771"/>
    </source>
</evidence>
<proteinExistence type="predicted"/>
<feature type="region of interest" description="Disordered" evidence="6">
    <location>
        <begin position="140"/>
        <end position="196"/>
    </location>
</feature>
<evidence type="ECO:0000256" key="5">
    <source>
        <dbReference type="ARBA" id="ARBA00023242"/>
    </source>
</evidence>
<protein>
    <submittedName>
        <fullName evidence="8">HAT family dimerization domain protein</fullName>
    </submittedName>
</protein>
<dbReference type="GO" id="GO:0008270">
    <property type="term" value="F:zinc ion binding"/>
    <property type="evidence" value="ECO:0007669"/>
    <property type="project" value="UniProtKB-KW"/>
</dbReference>
<evidence type="ECO:0000256" key="2">
    <source>
        <dbReference type="ARBA" id="ARBA00022723"/>
    </source>
</evidence>
<evidence type="ECO:0000313" key="9">
    <source>
        <dbReference type="Proteomes" id="UP000030151"/>
    </source>
</evidence>
<dbReference type="eggNOG" id="KOG1121">
    <property type="taxonomic scope" value="Eukaryota"/>
</dbReference>